<evidence type="ECO:0000256" key="1">
    <source>
        <dbReference type="SAM" id="SignalP"/>
    </source>
</evidence>
<dbReference type="PANTHER" id="PTHR35015:SF1">
    <property type="entry name" value="NOTCH LIGAND OSM-11"/>
    <property type="match status" value="1"/>
</dbReference>
<accession>A0AAF3FL98</accession>
<feature type="chain" id="PRO_5042180907" evidence="1">
    <location>
        <begin position="20"/>
        <end position="143"/>
    </location>
</feature>
<protein>
    <submittedName>
        <fullName evidence="3">Uncharacterized protein</fullName>
    </submittedName>
</protein>
<sequence length="143" mass="15825">MIRSLLFAAFVGNLLLIEAASVLSLGRAKRQDVGSYCSKHAEHYAKFCNMRVSDLDSETFTKLAKFCPAYKKHCGVDGVEKKEAGEMIVPPPLPRGDARLDLPLSSHSSLVHALCNPPASGDMANTCQRWYAKCPMFQPVQYY</sequence>
<organism evidence="2 3">
    <name type="scientific">Mesorhabditis belari</name>
    <dbReference type="NCBI Taxonomy" id="2138241"/>
    <lineage>
        <taxon>Eukaryota</taxon>
        <taxon>Metazoa</taxon>
        <taxon>Ecdysozoa</taxon>
        <taxon>Nematoda</taxon>
        <taxon>Chromadorea</taxon>
        <taxon>Rhabditida</taxon>
        <taxon>Rhabditina</taxon>
        <taxon>Rhabditomorpha</taxon>
        <taxon>Rhabditoidea</taxon>
        <taxon>Rhabditidae</taxon>
        <taxon>Mesorhabditinae</taxon>
        <taxon>Mesorhabditis</taxon>
    </lineage>
</organism>
<evidence type="ECO:0000313" key="2">
    <source>
        <dbReference type="Proteomes" id="UP000887575"/>
    </source>
</evidence>
<keyword evidence="1" id="KW-0732">Signal</keyword>
<proteinExistence type="predicted"/>
<dbReference type="PANTHER" id="PTHR35015">
    <property type="entry name" value="PROTEIN CBR-OSM-7-RELATED"/>
    <property type="match status" value="1"/>
</dbReference>
<dbReference type="GO" id="GO:0045747">
    <property type="term" value="P:positive regulation of Notch signaling pathway"/>
    <property type="evidence" value="ECO:0007669"/>
    <property type="project" value="TreeGrafter"/>
</dbReference>
<dbReference type="GO" id="GO:0005615">
    <property type="term" value="C:extracellular space"/>
    <property type="evidence" value="ECO:0007669"/>
    <property type="project" value="TreeGrafter"/>
</dbReference>
<feature type="signal peptide" evidence="1">
    <location>
        <begin position="1"/>
        <end position="19"/>
    </location>
</feature>
<name>A0AAF3FL98_9BILA</name>
<dbReference type="Proteomes" id="UP000887575">
    <property type="component" value="Unassembled WGS sequence"/>
</dbReference>
<dbReference type="GO" id="GO:0005112">
    <property type="term" value="F:Notch binding"/>
    <property type="evidence" value="ECO:0007669"/>
    <property type="project" value="TreeGrafter"/>
</dbReference>
<dbReference type="WBParaSite" id="MBELARI_LOCUS7663">
    <property type="protein sequence ID" value="MBELARI_LOCUS7663"/>
    <property type="gene ID" value="MBELARI_LOCUS7663"/>
</dbReference>
<dbReference type="AlphaFoldDB" id="A0AAF3FL98"/>
<dbReference type="InterPro" id="IPR053124">
    <property type="entry name" value="Notch_signaling_modulators"/>
</dbReference>
<reference evidence="3" key="1">
    <citation type="submission" date="2024-02" db="UniProtKB">
        <authorList>
            <consortium name="WormBaseParasite"/>
        </authorList>
    </citation>
    <scope>IDENTIFICATION</scope>
</reference>
<keyword evidence="2" id="KW-1185">Reference proteome</keyword>
<evidence type="ECO:0000313" key="3">
    <source>
        <dbReference type="WBParaSite" id="MBELARI_LOCUS7663"/>
    </source>
</evidence>